<dbReference type="Gene3D" id="3.40.50.300">
    <property type="entry name" value="P-loop containing nucleotide triphosphate hydrolases"/>
    <property type="match status" value="1"/>
</dbReference>
<dbReference type="Pfam" id="PF09103">
    <property type="entry name" value="BRCA-2_OB1"/>
    <property type="match status" value="1"/>
</dbReference>
<feature type="region of interest" description="Disordered" evidence="6">
    <location>
        <begin position="3097"/>
        <end position="3152"/>
    </location>
</feature>
<dbReference type="CDD" id="cd04493">
    <property type="entry name" value="BRCA2DBD_OB1"/>
    <property type="match status" value="1"/>
</dbReference>
<dbReference type="Pfam" id="PF09104">
    <property type="entry name" value="BRCA-2_OB3"/>
    <property type="match status" value="1"/>
</dbReference>
<feature type="compositionally biased region" description="Basic and acidic residues" evidence="6">
    <location>
        <begin position="1788"/>
        <end position="1799"/>
    </location>
</feature>
<feature type="region of interest" description="Disordered" evidence="6">
    <location>
        <begin position="531"/>
        <end position="562"/>
    </location>
</feature>
<feature type="compositionally biased region" description="Basic and acidic residues" evidence="6">
    <location>
        <begin position="1807"/>
        <end position="1821"/>
    </location>
</feature>
<evidence type="ECO:0000259" key="7">
    <source>
        <dbReference type="SMART" id="SM01341"/>
    </source>
</evidence>
<dbReference type="SUPFAM" id="SSF81872">
    <property type="entry name" value="BRCA2 helical domain"/>
    <property type="match status" value="1"/>
</dbReference>
<feature type="region of interest" description="Disordered" evidence="6">
    <location>
        <begin position="780"/>
        <end position="804"/>
    </location>
</feature>
<dbReference type="GO" id="GO:0006355">
    <property type="term" value="P:regulation of DNA-templated transcription"/>
    <property type="evidence" value="ECO:0007669"/>
    <property type="project" value="TreeGrafter"/>
</dbReference>
<dbReference type="Pfam" id="PF09121">
    <property type="entry name" value="Tower"/>
    <property type="match status" value="1"/>
</dbReference>
<feature type="compositionally biased region" description="Polar residues" evidence="6">
    <location>
        <begin position="1774"/>
        <end position="1785"/>
    </location>
</feature>
<feature type="region of interest" description="Disordered" evidence="6">
    <location>
        <begin position="2069"/>
        <end position="2092"/>
    </location>
</feature>
<feature type="compositionally biased region" description="Basic and acidic residues" evidence="6">
    <location>
        <begin position="1915"/>
        <end position="1939"/>
    </location>
</feature>
<dbReference type="Pfam" id="PF09169">
    <property type="entry name" value="BRCA-2_helical"/>
    <property type="match status" value="1"/>
</dbReference>
<dbReference type="PANTHER" id="PTHR11289:SF0">
    <property type="entry name" value="BREAST CANCER TYPE 2 SUSCEPTIBILITY PROTEIN"/>
    <property type="match status" value="1"/>
</dbReference>
<feature type="compositionally biased region" description="Polar residues" evidence="6">
    <location>
        <begin position="2965"/>
        <end position="2978"/>
    </location>
</feature>
<feature type="region of interest" description="Disordered" evidence="6">
    <location>
        <begin position="2956"/>
        <end position="2978"/>
    </location>
</feature>
<dbReference type="Pfam" id="PF00634">
    <property type="entry name" value="BRCA2"/>
    <property type="match status" value="7"/>
</dbReference>
<dbReference type="CDD" id="cd04494">
    <property type="entry name" value="BRCA2DBD_OB2"/>
    <property type="match status" value="1"/>
</dbReference>
<dbReference type="PROSITE" id="PS50138">
    <property type="entry name" value="BRCA2_REPEAT"/>
    <property type="match status" value="9"/>
</dbReference>
<dbReference type="InterPro" id="IPR012340">
    <property type="entry name" value="NA-bd_OB-fold"/>
</dbReference>
<organism evidence="8 9">
    <name type="scientific">Austrofundulus limnaeus</name>
    <name type="common">Annual killifish</name>
    <dbReference type="NCBI Taxonomy" id="52670"/>
    <lineage>
        <taxon>Eukaryota</taxon>
        <taxon>Metazoa</taxon>
        <taxon>Chordata</taxon>
        <taxon>Craniata</taxon>
        <taxon>Vertebrata</taxon>
        <taxon>Euteleostomi</taxon>
        <taxon>Actinopterygii</taxon>
        <taxon>Neopterygii</taxon>
        <taxon>Teleostei</taxon>
        <taxon>Neoteleostei</taxon>
        <taxon>Acanthomorphata</taxon>
        <taxon>Ovalentaria</taxon>
        <taxon>Atherinomorphae</taxon>
        <taxon>Cyprinodontiformes</taxon>
        <taxon>Rivulidae</taxon>
        <taxon>Austrofundulus</taxon>
    </lineage>
</organism>
<feature type="domain" description="Tower" evidence="7">
    <location>
        <begin position="2506"/>
        <end position="2547"/>
    </location>
</feature>
<dbReference type="Gene3D" id="2.40.50.140">
    <property type="entry name" value="Nucleic acid-binding proteins"/>
    <property type="match status" value="3"/>
</dbReference>
<dbReference type="InterPro" id="IPR015187">
    <property type="entry name" value="BRCA2_OB_1"/>
</dbReference>
<dbReference type="RefSeq" id="XP_013869539.1">
    <property type="nucleotide sequence ID" value="XM_014014085.1"/>
</dbReference>
<dbReference type="InterPro" id="IPR027417">
    <property type="entry name" value="P-loop_NTPase"/>
</dbReference>
<dbReference type="InterPro" id="IPR048262">
    <property type="entry name" value="BRCA2_OB_2_dom"/>
</dbReference>
<feature type="compositionally biased region" description="Polar residues" evidence="6">
    <location>
        <begin position="2101"/>
        <end position="2119"/>
    </location>
</feature>
<feature type="compositionally biased region" description="Polar residues" evidence="6">
    <location>
        <begin position="1711"/>
        <end position="1721"/>
    </location>
</feature>
<evidence type="ECO:0000313" key="9">
    <source>
        <dbReference type="RefSeq" id="XP_013869539.1"/>
    </source>
</evidence>
<dbReference type="InterPro" id="IPR015188">
    <property type="entry name" value="BRCA2_OB_3"/>
</dbReference>
<proteinExistence type="predicted"/>
<dbReference type="GeneID" id="106521498"/>
<keyword evidence="3" id="KW-0238">DNA-binding</keyword>
<evidence type="ECO:0000256" key="5">
    <source>
        <dbReference type="ARBA" id="ARBA00023204"/>
    </source>
</evidence>
<dbReference type="GO" id="GO:0000724">
    <property type="term" value="P:double-strand break repair via homologous recombination"/>
    <property type="evidence" value="ECO:0007669"/>
    <property type="project" value="InterPro"/>
</dbReference>
<feature type="region of interest" description="Disordered" evidence="6">
    <location>
        <begin position="1769"/>
        <end position="1824"/>
    </location>
</feature>
<dbReference type="InterPro" id="IPR055077">
    <property type="entry name" value="BRCA2_TR2"/>
</dbReference>
<dbReference type="Gene3D" id="6.10.70.10">
    <property type="match status" value="1"/>
</dbReference>
<feature type="compositionally biased region" description="Polar residues" evidence="6">
    <location>
        <begin position="2892"/>
        <end position="2904"/>
    </location>
</feature>
<evidence type="ECO:0000256" key="6">
    <source>
        <dbReference type="SAM" id="MobiDB-lite"/>
    </source>
</evidence>
<dbReference type="STRING" id="52670.A0A2I4BP92"/>
<feature type="compositionally biased region" description="Basic and acidic residues" evidence="6">
    <location>
        <begin position="1722"/>
        <end position="1731"/>
    </location>
</feature>
<dbReference type="InterPro" id="IPR036315">
    <property type="entry name" value="BRCA2_hlx_sf"/>
</dbReference>
<dbReference type="InterPro" id="IPR015252">
    <property type="entry name" value="BRCA2_hlx"/>
</dbReference>
<dbReference type="GO" id="GO:0005634">
    <property type="term" value="C:nucleus"/>
    <property type="evidence" value="ECO:0007669"/>
    <property type="project" value="TreeGrafter"/>
</dbReference>
<evidence type="ECO:0000256" key="1">
    <source>
        <dbReference type="ARBA" id="ARBA00022737"/>
    </source>
</evidence>
<keyword evidence="1" id="KW-0677">Repeat</keyword>
<feature type="region of interest" description="Disordered" evidence="6">
    <location>
        <begin position="713"/>
        <end position="733"/>
    </location>
</feature>
<feature type="region of interest" description="Disordered" evidence="6">
    <location>
        <begin position="2872"/>
        <end position="2927"/>
    </location>
</feature>
<feature type="region of interest" description="Disordered" evidence="6">
    <location>
        <begin position="2100"/>
        <end position="2119"/>
    </location>
</feature>
<dbReference type="Pfam" id="PF21318">
    <property type="entry name" value="BRCA2DBD_OB2"/>
    <property type="match status" value="1"/>
</dbReference>
<dbReference type="Pfam" id="PF22687">
    <property type="entry name" value="BRCA2_TR2"/>
    <property type="match status" value="1"/>
</dbReference>
<keyword evidence="2" id="KW-0227">DNA damage</keyword>
<dbReference type="SUPFAM" id="SSF50249">
    <property type="entry name" value="Nucleic acid-binding proteins"/>
    <property type="match status" value="3"/>
</dbReference>
<sequence length="3474" mass="385360">MDISLKTMYDAFKNEIWKELGQLDPNWFEVLTAQTSPNERNVPDKDELCANQEGNFKTPLEKTASDSQLFSTPKAFRQIRTVSPEPEDERSFTAAQERAPLPWMATQSPCLFQVSGQGVGLFTALDEKCEAVEPHNEDSLDLLTTPNKSSVKYAKHISESLGAQINPDISWTSSLNTPPAVPSTLILSKTDESPCPLSVTADRNFVFVRKLFPSLSKASSVDVPKNKAIPSVSQGAVSFETQNCLQSSLNQTEDVWQQEPPDDVDNEEVCNKVEENLDAAETVDSNFFANSSSALRKVKPDRIKCKQIIQAKEKCSSKDVTGLHCSPSSVEATADLKSVRLPSTPLSKIGDPAISQWSPLNLSEIPPCALESSVLTKQGDTESVELFRPSMNIPDFGFIKQKRKFVYTIPSSKTQVQGKEHQSQKMDSAFGVSDCGQELNVKLLEKVPGESEGCNTQKNTFQNQRKIMGENRGAKIQDFDMSQLCKEFAQDFSQAVPVIFGQKDKVAKDSLNNFSPSTCLSAMKQAKQNAKQADLHESDGTNNRRQTCSVSPGTASDSGMQSGVADVTCTTSSSENAGSSQQHVSTFLFTKEEIWKEHLEVESKTTLQNFMERETLDPGKESGSHIETKPTCQPSITEVVQKSDCIPLSSQIYDSLPKKTNASLSSAYSSGFRTASDKGIHISSASLERAKCLFEETEGKKIFNNQFTKYDHPAKPKISLSNRPLTNKNSTSNQLSHLEETLGNSSQLTASEKVDVTELCSLLEEADSQFDFTQPKTAKLIQKDQDDANPSQKPDRELDPDFLAGINFDDSFNSDGGKNSANTVMLDKMALVSDQSTSQSSDLSSSTALKNQSSSVAPFLENISEDNNHLILTGPNNFHTAEHGEPSKLNNCNPLMFDVAFTTAGGNMLRVSKTCLSKAQALFAGLEKNLTDQKPLGQQNAKIDAKTDQNCSMDYDTCKKVLKFTSKDKCHVEKNIQDCFSKTEQSVYPYKQVPNVEDKDCPKSFKNNKMDTKVLQSDFHMASGKGISISTKCIQQADAFFKDCNIMGHKDDMPHKKDVQASAKSTENKSFSKYKNLKVNTSEEHVAGCTTSEKVNAGLIALHTKGPHVNGEDISSNGSPALKDAKSFHGNPFTTSLPFSTPCTSNIVLSAVNGFCTASGKKVSVSADAVRRAECLLNQINMHDDVNLQLNRKESAKNTGDCGDEGLNVKNMGFQTAQGKEVAILSAQKKTKTLIKECESDKDAASGEPVVVSSEDLQKTKTVCTDTSLSIDIPTVFNTKGDEKHKDAQDKTEKRHCGFTTAGGAKVHVSQKNLLKAKDLFKDFDDLDLTKAMREADAFFDCDVDDDESPEGNKDDADVSAGAKSKKENLVKLDPDQSITVNNSEEPKIRSAVDMSKQLKPKKETLPQQNSGFQTASGKSVHISSEALKKAKTLLSDFERVENTLNSTLPQSEVGVLPCRNASFISGNGKPVTLSPEALQKAQSLFSDIGMSAEIPDISRTTKIDKKQNSGNNTEKLLCGFTTAGGAKVHVSENNLLKAKLLFEECDNSSKTSLDADVSFKKEIDCIVSSNSKILSERKSRAVCSEDDSLNKNVFKHQSVTRNVSDEPGNGFTKDIKEQVKRREGALLQQKSGFQTAGGKLVAVSSEALSKAKILLNENEAKENMHVSLPSSKIPVTETFSWKSGFSSASGKPVTFSSEALQKAKALFGDTSLSTNNSTLPDTKRSDEKHDVQSKAEYIHCGFMTAGGRQAHISEKSLLEAKQFLKESADGEHSSFSNPSPQNTMKLEPPKAKNVERTDNLTSLSDENSHVKRSDPCERRSFSTTTGVENLKDVEESNMLGCNINQTSYSKTTEVQRTEESSDLNLQLLNFTGCTETQHRFLAQEALDCTKALLEDEVLAGQNLLVISEDTTQPDELKSSNRLTEDEKGRKRLLKDTDLTGHPPSKRRLLDEFDRTFDSSKGSVLHPVKSCPNGLIKDRGVFKYSASLHPNITNPHSASKHYKDTRFQKTTVPQASASGDGRGSHPKMLFVPPFIKNSNREIPKNPDPKENTRTPVFVPPFKKQRTVLQKSFSKQPEEQDKRQLTSTVEPTSNIYVPPAIKTQSTTDASVDTRNQNVSNNASVPVNCEVMSSEAEASVVDDAFSSDQDEHQNIELARAMQDMRIRKKRRQTIRPLPGSLFLTKTSGVARISLKAAVNGKNPARYNPKQLYECGVQRNVFEMTSETAESFRFNLLQFFKREAFKGGDGVHLADGGSLIPSNDWTAGKEEFYRALCDTPGVDPKLISEAWVYNHYRWIVWKQASMEKSFPETMGSLCLTPEQVLLQLKYRYDVEVDHSRRPALRKIMEKDDTAAKTLVLCVCEIISRGHAPNRQSHNATKTPQSADAKIETSHAVVRLTDGWYAVRAQLDEPLTAMLHKGLLTVGVKLIIHGAQLIGSQDACSPLEAPDSLVLKICANSSRRARWDSKLGFQRDPRPFLLPLSSLFSNGGPIGCVDIVILRSYPIQWMERKADGGIVFRSSRAEEKEARLFNNHKQTAMETLLAKIQAEFEKEDKENGKWQRRRQSISHHDVSNLQDGEELYEAVGDDPAYLEAKLSEEQLETLHAYKRSLMEKKQAELQDRYRRALEAEDNKLSCPKRDVTPVWRLYIADSKTQSNRVHQLNLWRPSSDLQSLLKEGCRYKVYNLVASGGQKRSSVETVQLTGTKKTQFQNLQASQEWLSDYFQPRVATDFVKLQNAEFQPLCGEVDLTGCVISVIDEHGTSPAFYLADGKLNFVKVRCFSGLSQAGLEDVIKPRVLLALSNLQLRGQSLHPTPVVYAGDLTVLSTNPKDVHLQESFSQLKNLLQCQNNFFQVAEEKLSLLVKSDGTKFIYSPSLRPQTPVSETGRKQDSKTTETFQKADQNLGSFTPVGRNPPAGTSSSDSKSLKRRSALDYLSRIPSPPPLSHLASAVPPCVNKTFKPPRRSGPPSTLKSATTTVQKPTDSLVEDGWVNDEELAMIDTQALHVGGRARKCTRLLRERKYYVTSQERSEMSLLIKALNVPPLTTTVQTYVRDEVLKEVGLTSTAFIGPAFPPETSPAKCNMDDALSKFYEELEKIDPPDLNQTESNPEKDDGPSQPPELSASKETRDEPEGKLHITKTSSETSSYQSKREQTNISWPHWYRNEPYQLKQRPTPNQCPYPPFSNRPPYPRFVPPALPYRSHPSACPKSRNLPLYIDNAFNDARMTNQSYNEFNLPALPPPHTCLHPSQGFYGNPPQRLGWNDADSDHRTAGWSGDRREEWSWHDENYVYESLPQHPNQLRDNTNTFHSSLVLILMRGLPGSGKSTLSRELLSTGPSGVILSTDDYFTQKNGCRYDVRLLGAAHEWNQSRAKDAIQGGRSPVIIDNTNLQAWEMKPYVKMALERGYRVDFCEPDTSWKFDPYELEMRNKHGVSHEKIIQMMDRFSALVSVDIVMNSQEPAHVKESRRAEQPHIRKT</sequence>
<reference evidence="9" key="1">
    <citation type="submission" date="2025-08" db="UniProtKB">
        <authorList>
            <consortium name="RefSeq"/>
        </authorList>
    </citation>
    <scope>IDENTIFICATION</scope>
    <source>
        <strain evidence="9">Quisiro</strain>
        <tissue evidence="9">Liver</tissue>
    </source>
</reference>
<dbReference type="PIRSF" id="PIRSF002397">
    <property type="entry name" value="BRCA2"/>
    <property type="match status" value="1"/>
</dbReference>
<keyword evidence="4" id="KW-0233">DNA recombination</keyword>
<dbReference type="SUPFAM" id="SSF52540">
    <property type="entry name" value="P-loop containing nucleoside triphosphate hydrolases"/>
    <property type="match status" value="1"/>
</dbReference>
<feature type="compositionally biased region" description="Basic and acidic residues" evidence="6">
    <location>
        <begin position="3121"/>
        <end position="3133"/>
    </location>
</feature>
<dbReference type="KEGG" id="alim:106521498"/>
<keyword evidence="5" id="KW-0234">DNA repair</keyword>
<gene>
    <name evidence="9" type="primary">brca2</name>
</gene>
<feature type="region of interest" description="Disordered" evidence="6">
    <location>
        <begin position="2037"/>
        <end position="2056"/>
    </location>
</feature>
<dbReference type="InParanoid" id="A0A2I4BP92"/>
<dbReference type="OrthoDB" id="21095at2759"/>
<evidence type="ECO:0000256" key="2">
    <source>
        <dbReference type="ARBA" id="ARBA00022763"/>
    </source>
</evidence>
<feature type="region of interest" description="Disordered" evidence="6">
    <location>
        <begin position="1711"/>
        <end position="1731"/>
    </location>
</feature>
<feature type="compositionally biased region" description="Polar residues" evidence="6">
    <location>
        <begin position="719"/>
        <end position="733"/>
    </location>
</feature>
<evidence type="ECO:0000256" key="4">
    <source>
        <dbReference type="ARBA" id="ARBA00023172"/>
    </source>
</evidence>
<feature type="compositionally biased region" description="Basic and acidic residues" evidence="6">
    <location>
        <begin position="2038"/>
        <end position="2052"/>
    </location>
</feature>
<accession>A0A2I4BP92</accession>
<feature type="compositionally biased region" description="Polar residues" evidence="6">
    <location>
        <begin position="3136"/>
        <end position="3146"/>
    </location>
</feature>
<dbReference type="Proteomes" id="UP000192220">
    <property type="component" value="Unplaced"/>
</dbReference>
<feature type="compositionally biased region" description="Polar residues" evidence="6">
    <location>
        <begin position="1406"/>
        <end position="1418"/>
    </location>
</feature>
<dbReference type="SMART" id="SM01341">
    <property type="entry name" value="Tower"/>
    <property type="match status" value="1"/>
</dbReference>
<evidence type="ECO:0000313" key="8">
    <source>
        <dbReference type="Proteomes" id="UP000192220"/>
    </source>
</evidence>
<dbReference type="Pfam" id="PF13671">
    <property type="entry name" value="AAA_33"/>
    <property type="match status" value="1"/>
</dbReference>
<feature type="region of interest" description="Disordered" evidence="6">
    <location>
        <begin position="1342"/>
        <end position="1369"/>
    </location>
</feature>
<dbReference type="SUPFAM" id="SSF81878">
    <property type="entry name" value="BRCA2 tower domain"/>
    <property type="match status" value="1"/>
</dbReference>
<feature type="region of interest" description="Disordered" evidence="6">
    <location>
        <begin position="1913"/>
        <end position="1947"/>
    </location>
</feature>
<dbReference type="PANTHER" id="PTHR11289">
    <property type="entry name" value="BREAST CANCER TYPE 2 SUSCEPTIBILITY PROTEIN BRCA2"/>
    <property type="match status" value="1"/>
</dbReference>
<dbReference type="GO" id="GO:0003677">
    <property type="term" value="F:DNA binding"/>
    <property type="evidence" value="ECO:0007669"/>
    <property type="project" value="UniProtKB-KW"/>
</dbReference>
<dbReference type="CTD" id="675"/>
<feature type="compositionally biased region" description="Polar residues" evidence="6">
    <location>
        <begin position="540"/>
        <end position="561"/>
    </location>
</feature>
<dbReference type="InterPro" id="IPR002093">
    <property type="entry name" value="BRCA2_repeat"/>
</dbReference>
<keyword evidence="8" id="KW-1185">Reference proteome</keyword>
<name>A0A2I4BP92_AUSLI</name>
<dbReference type="InterPro" id="IPR015525">
    <property type="entry name" value="BRCA2"/>
</dbReference>
<dbReference type="InterPro" id="IPR015205">
    <property type="entry name" value="Tower_dom"/>
</dbReference>
<dbReference type="CDD" id="cd04495">
    <property type="entry name" value="BRCA2DBD_OB3"/>
    <property type="match status" value="1"/>
</dbReference>
<feature type="region of interest" description="Disordered" evidence="6">
    <location>
        <begin position="1400"/>
        <end position="1419"/>
    </location>
</feature>
<protein>
    <submittedName>
        <fullName evidence="9">Breast cancer type 2 susceptibility protein</fullName>
    </submittedName>
</protein>
<evidence type="ECO:0000256" key="3">
    <source>
        <dbReference type="ARBA" id="ARBA00023125"/>
    </source>
</evidence>